<dbReference type="Pfam" id="PF14525">
    <property type="entry name" value="AraC_binding_2"/>
    <property type="match status" value="1"/>
</dbReference>
<dbReference type="InterPro" id="IPR050204">
    <property type="entry name" value="AraC_XylS_family_regulators"/>
</dbReference>
<dbReference type="InterPro" id="IPR018062">
    <property type="entry name" value="HTH_AraC-typ_CS"/>
</dbReference>
<proteinExistence type="predicted"/>
<organism evidence="5 6">
    <name type="scientific">Gemmobacter lanyuensis</name>
    <dbReference type="NCBI Taxonomy" id="1054497"/>
    <lineage>
        <taxon>Bacteria</taxon>
        <taxon>Pseudomonadati</taxon>
        <taxon>Pseudomonadota</taxon>
        <taxon>Alphaproteobacteria</taxon>
        <taxon>Rhodobacterales</taxon>
        <taxon>Paracoccaceae</taxon>
        <taxon>Gemmobacter</taxon>
    </lineage>
</organism>
<evidence type="ECO:0000256" key="1">
    <source>
        <dbReference type="ARBA" id="ARBA00023015"/>
    </source>
</evidence>
<dbReference type="InterPro" id="IPR009057">
    <property type="entry name" value="Homeodomain-like_sf"/>
</dbReference>
<evidence type="ECO:0000256" key="3">
    <source>
        <dbReference type="ARBA" id="ARBA00023163"/>
    </source>
</evidence>
<dbReference type="Gene3D" id="1.10.10.60">
    <property type="entry name" value="Homeodomain-like"/>
    <property type="match status" value="1"/>
</dbReference>
<comment type="caution">
    <text evidence="5">The sequence shown here is derived from an EMBL/GenBank/DDBJ whole genome shotgun (WGS) entry which is preliminary data.</text>
</comment>
<dbReference type="PANTHER" id="PTHR46796:SF6">
    <property type="entry name" value="ARAC SUBFAMILY"/>
    <property type="match status" value="1"/>
</dbReference>
<dbReference type="InterPro" id="IPR018060">
    <property type="entry name" value="HTH_AraC"/>
</dbReference>
<evidence type="ECO:0000259" key="4">
    <source>
        <dbReference type="PROSITE" id="PS01124"/>
    </source>
</evidence>
<reference evidence="5" key="2">
    <citation type="submission" date="2020-09" db="EMBL/GenBank/DDBJ databases">
        <authorList>
            <person name="Sun Q."/>
            <person name="Kim S."/>
        </authorList>
    </citation>
    <scope>NUCLEOTIDE SEQUENCE</scope>
    <source>
        <strain evidence="5">KCTC 23714</strain>
    </source>
</reference>
<dbReference type="SMART" id="SM00342">
    <property type="entry name" value="HTH_ARAC"/>
    <property type="match status" value="1"/>
</dbReference>
<keyword evidence="2" id="KW-0238">DNA-binding</keyword>
<keyword evidence="6" id="KW-1185">Reference proteome</keyword>
<dbReference type="AlphaFoldDB" id="A0A918IX74"/>
<dbReference type="Pfam" id="PF12833">
    <property type="entry name" value="HTH_18"/>
    <property type="match status" value="1"/>
</dbReference>
<dbReference type="InterPro" id="IPR035418">
    <property type="entry name" value="AraC-bd_2"/>
</dbReference>
<feature type="domain" description="HTH araC/xylS-type" evidence="4">
    <location>
        <begin position="204"/>
        <end position="304"/>
    </location>
</feature>
<gene>
    <name evidence="5" type="ORF">GCM10011452_24250</name>
</gene>
<dbReference type="GO" id="GO:0003700">
    <property type="term" value="F:DNA-binding transcription factor activity"/>
    <property type="evidence" value="ECO:0007669"/>
    <property type="project" value="InterPro"/>
</dbReference>
<dbReference type="PROSITE" id="PS01124">
    <property type="entry name" value="HTH_ARAC_FAMILY_2"/>
    <property type="match status" value="1"/>
</dbReference>
<keyword evidence="3" id="KW-0804">Transcription</keyword>
<evidence type="ECO:0000256" key="2">
    <source>
        <dbReference type="ARBA" id="ARBA00023125"/>
    </source>
</evidence>
<sequence length="335" mass="35756">MDGSDPWARFEEWRRALDSLFDCAPVEETPAAFHGELVGYQLDPVLLGASRASAQRFHRDEARIAAAGVDHLLIQLYQSGRCAFDADGHAAEGRAGDIVCFDLSRPMTSVTSDLETVSLVVPRQMLRLAPRALDGLHGAVLDGGSAMGRLLSDHLRSLLSVAPGMNAADSRLVCEATAGLLSAGLASAAGASAVPEILIAPNVQAVQRFIEMNLTNFDLSAEMVMKRFGLSRSALYRLFEPLGGVAEYIRQRRLSRAALRIGSVGRGRGAVARLAHLSGFASEAAFTRAFRSRYGIAPRAVLQDPQGAGGWHGGRGPAVDDWLHAWMAGLSAAVR</sequence>
<dbReference type="GO" id="GO:0043565">
    <property type="term" value="F:sequence-specific DNA binding"/>
    <property type="evidence" value="ECO:0007669"/>
    <property type="project" value="InterPro"/>
</dbReference>
<reference evidence="5" key="1">
    <citation type="journal article" date="2014" name="Int. J. Syst. Evol. Microbiol.">
        <title>Complete genome sequence of Corynebacterium casei LMG S-19264T (=DSM 44701T), isolated from a smear-ripened cheese.</title>
        <authorList>
            <consortium name="US DOE Joint Genome Institute (JGI-PGF)"/>
            <person name="Walter F."/>
            <person name="Albersmeier A."/>
            <person name="Kalinowski J."/>
            <person name="Ruckert C."/>
        </authorList>
    </citation>
    <scope>NUCLEOTIDE SEQUENCE</scope>
    <source>
        <strain evidence="5">KCTC 23714</strain>
    </source>
</reference>
<dbReference type="PROSITE" id="PS00041">
    <property type="entry name" value="HTH_ARAC_FAMILY_1"/>
    <property type="match status" value="1"/>
</dbReference>
<dbReference type="PANTHER" id="PTHR46796">
    <property type="entry name" value="HTH-TYPE TRANSCRIPTIONAL ACTIVATOR RHAS-RELATED"/>
    <property type="match status" value="1"/>
</dbReference>
<dbReference type="EMBL" id="BMYQ01000007">
    <property type="protein sequence ID" value="GGW34907.1"/>
    <property type="molecule type" value="Genomic_DNA"/>
</dbReference>
<dbReference type="SUPFAM" id="SSF46689">
    <property type="entry name" value="Homeodomain-like"/>
    <property type="match status" value="1"/>
</dbReference>
<keyword evidence="1" id="KW-0805">Transcription regulation</keyword>
<dbReference type="Proteomes" id="UP000628984">
    <property type="component" value="Unassembled WGS sequence"/>
</dbReference>
<protein>
    <recommendedName>
        <fullName evidence="4">HTH araC/xylS-type domain-containing protein</fullName>
    </recommendedName>
</protein>
<accession>A0A918IX74</accession>
<name>A0A918IX74_9RHOB</name>
<evidence type="ECO:0000313" key="5">
    <source>
        <dbReference type="EMBL" id="GGW34907.1"/>
    </source>
</evidence>
<evidence type="ECO:0000313" key="6">
    <source>
        <dbReference type="Proteomes" id="UP000628984"/>
    </source>
</evidence>